<dbReference type="InterPro" id="IPR049326">
    <property type="entry name" value="Rhodopsin_dom_fungi"/>
</dbReference>
<dbReference type="PANTHER" id="PTHR33048:SF163">
    <property type="entry name" value="INTEGRAL MEMBRANE PROTEIN (AFU_ORTHOLOGUE AFUA_8G05510)"/>
    <property type="match status" value="1"/>
</dbReference>
<evidence type="ECO:0000256" key="3">
    <source>
        <dbReference type="ARBA" id="ARBA00022989"/>
    </source>
</evidence>
<dbReference type="EMBL" id="HG793153">
    <property type="protein sequence ID" value="CRL26946.1"/>
    <property type="molecule type" value="Genomic_DNA"/>
</dbReference>
<feature type="transmembrane region" description="Helical" evidence="6">
    <location>
        <begin position="181"/>
        <end position="202"/>
    </location>
</feature>
<comment type="similarity">
    <text evidence="5">Belongs to the SAT4 family.</text>
</comment>
<evidence type="ECO:0000256" key="1">
    <source>
        <dbReference type="ARBA" id="ARBA00004141"/>
    </source>
</evidence>
<gene>
    <name evidence="8" type="ORF">PCAMFM013_S020g000105</name>
</gene>
<feature type="transmembrane region" description="Helical" evidence="6">
    <location>
        <begin position="100"/>
        <end position="123"/>
    </location>
</feature>
<name>A0A0G4PLB5_PENC3</name>
<reference evidence="8 9" key="1">
    <citation type="journal article" date="2014" name="Nat. Commun.">
        <title>Multiple recent horizontal transfers of a large genomic region in cheese making fungi.</title>
        <authorList>
            <person name="Cheeseman K."/>
            <person name="Ropars J."/>
            <person name="Renault P."/>
            <person name="Dupont J."/>
            <person name="Gouzy J."/>
            <person name="Branca A."/>
            <person name="Abraham A.L."/>
            <person name="Ceppi M."/>
            <person name="Conseiller E."/>
            <person name="Debuchy R."/>
            <person name="Malagnac F."/>
            <person name="Goarin A."/>
            <person name="Silar P."/>
            <person name="Lacoste S."/>
            <person name="Sallet E."/>
            <person name="Bensimon A."/>
            <person name="Giraud T."/>
            <person name="Brygoo Y."/>
        </authorList>
    </citation>
    <scope>NUCLEOTIDE SEQUENCE [LARGE SCALE GENOMIC DNA]</scope>
    <source>
        <strain evidence="9">FM 013</strain>
    </source>
</reference>
<feature type="transmembrane region" description="Helical" evidence="6">
    <location>
        <begin position="135"/>
        <end position="161"/>
    </location>
</feature>
<sequence length="360" mass="40823">MSHSPIGQPPPGTDLSADHPLDLSSVIATYVLAVVAVGLRFYTRFKVQGVRTLADDWMIVLALSAHSNLNSDLLVVNENPSIGRHVWSVPQTQVQEMMRILFPFVVLYVISAPLIKLSIILFYRRIFGMTYSIWFCVFLTVGYFVSGIIAFLVCCRPVSYYWTQFTNPVGGKCVYDLYNFYISYAGVNVITDVAILLVPMPIVWSLQMRRAQKLLVCGILLIGGFVCVASLIRIYYITFLKSGDYTWVIGKVFMWSSIEPCIGILCACLPTLHPLIRTVLSRVFGTSSARYVASRNQEATNKKTFIRRQRPLDWDETLLTTHDIQVEMSGVRRDHHTEDGHITVDMEFQIVEESNQLSKR</sequence>
<dbReference type="Pfam" id="PF20684">
    <property type="entry name" value="Fung_rhodopsin"/>
    <property type="match status" value="1"/>
</dbReference>
<dbReference type="STRING" id="1429867.A0A0G4PLB5"/>
<dbReference type="InterPro" id="IPR052337">
    <property type="entry name" value="SAT4-like"/>
</dbReference>
<evidence type="ECO:0000256" key="2">
    <source>
        <dbReference type="ARBA" id="ARBA00022692"/>
    </source>
</evidence>
<dbReference type="AlphaFoldDB" id="A0A0G4PLB5"/>
<keyword evidence="2 6" id="KW-0812">Transmembrane</keyword>
<accession>A0A0G4PLB5</accession>
<evidence type="ECO:0000259" key="7">
    <source>
        <dbReference type="Pfam" id="PF20684"/>
    </source>
</evidence>
<evidence type="ECO:0000313" key="9">
    <source>
        <dbReference type="Proteomes" id="UP000053732"/>
    </source>
</evidence>
<keyword evidence="3 6" id="KW-1133">Transmembrane helix</keyword>
<feature type="domain" description="Rhodopsin" evidence="7">
    <location>
        <begin position="39"/>
        <end position="277"/>
    </location>
</feature>
<dbReference type="Proteomes" id="UP000053732">
    <property type="component" value="Unassembled WGS sequence"/>
</dbReference>
<feature type="transmembrane region" description="Helical" evidence="6">
    <location>
        <begin position="214"/>
        <end position="236"/>
    </location>
</feature>
<evidence type="ECO:0000313" key="8">
    <source>
        <dbReference type="EMBL" id="CRL26946.1"/>
    </source>
</evidence>
<proteinExistence type="inferred from homology"/>
<dbReference type="PANTHER" id="PTHR33048">
    <property type="entry name" value="PTH11-LIKE INTEGRAL MEMBRANE PROTEIN (AFU_ORTHOLOGUE AFUA_5G11245)"/>
    <property type="match status" value="1"/>
</dbReference>
<evidence type="ECO:0000256" key="6">
    <source>
        <dbReference type="SAM" id="Phobius"/>
    </source>
</evidence>
<comment type="subcellular location">
    <subcellularLocation>
        <location evidence="1">Membrane</location>
        <topology evidence="1">Multi-pass membrane protein</topology>
    </subcellularLocation>
</comment>
<organism evidence="8 9">
    <name type="scientific">Penicillium camemberti (strain FM 013)</name>
    <dbReference type="NCBI Taxonomy" id="1429867"/>
    <lineage>
        <taxon>Eukaryota</taxon>
        <taxon>Fungi</taxon>
        <taxon>Dikarya</taxon>
        <taxon>Ascomycota</taxon>
        <taxon>Pezizomycotina</taxon>
        <taxon>Eurotiomycetes</taxon>
        <taxon>Eurotiomycetidae</taxon>
        <taxon>Eurotiales</taxon>
        <taxon>Aspergillaceae</taxon>
        <taxon>Penicillium</taxon>
    </lineage>
</organism>
<protein>
    <submittedName>
        <fullName evidence="8">Str. FM013</fullName>
    </submittedName>
</protein>
<evidence type="ECO:0000256" key="4">
    <source>
        <dbReference type="ARBA" id="ARBA00023136"/>
    </source>
</evidence>
<dbReference type="GO" id="GO:0016020">
    <property type="term" value="C:membrane"/>
    <property type="evidence" value="ECO:0007669"/>
    <property type="project" value="UniProtKB-SubCell"/>
</dbReference>
<keyword evidence="9" id="KW-1185">Reference proteome</keyword>
<evidence type="ECO:0000256" key="5">
    <source>
        <dbReference type="ARBA" id="ARBA00038359"/>
    </source>
</evidence>
<feature type="transmembrane region" description="Helical" evidence="6">
    <location>
        <begin position="23"/>
        <end position="41"/>
    </location>
</feature>
<keyword evidence="4 6" id="KW-0472">Membrane</keyword>